<evidence type="ECO:0000313" key="2">
    <source>
        <dbReference type="Proteomes" id="UP000241771"/>
    </source>
</evidence>
<dbReference type="OrthoDB" id="6195578at2"/>
<name>A0A2T3NRG9_9GAMM</name>
<dbReference type="AlphaFoldDB" id="A0A2T3NRG9"/>
<keyword evidence="2" id="KW-1185">Reference proteome</keyword>
<proteinExistence type="predicted"/>
<dbReference type="InterPro" id="IPR021806">
    <property type="entry name" value="DUF3379"/>
</dbReference>
<dbReference type="EMBL" id="PYMA01000009">
    <property type="protein sequence ID" value="PSW18832.1"/>
    <property type="molecule type" value="Genomic_DNA"/>
</dbReference>
<dbReference type="RefSeq" id="WP_036818980.1">
    <property type="nucleotide sequence ID" value="NZ_JGVO01000184.1"/>
</dbReference>
<organism evidence="1 2">
    <name type="scientific">Photobacterium sanctipauli</name>
    <dbReference type="NCBI Taxonomy" id="1342794"/>
    <lineage>
        <taxon>Bacteria</taxon>
        <taxon>Pseudomonadati</taxon>
        <taxon>Pseudomonadota</taxon>
        <taxon>Gammaproteobacteria</taxon>
        <taxon>Vibrionales</taxon>
        <taxon>Vibrionaceae</taxon>
        <taxon>Photobacterium</taxon>
    </lineage>
</organism>
<dbReference type="Pfam" id="PF11859">
    <property type="entry name" value="DUF3379"/>
    <property type="match status" value="1"/>
</dbReference>
<comment type="caution">
    <text evidence="1">The sequence shown here is derived from an EMBL/GenBank/DDBJ whole genome shotgun (WGS) entry which is preliminary data.</text>
</comment>
<accession>A0A2T3NRG9</accession>
<protein>
    <submittedName>
        <fullName evidence="1">DUF3379 domain-containing protein</fullName>
    </submittedName>
</protein>
<reference evidence="1 2" key="1">
    <citation type="submission" date="2018-01" db="EMBL/GenBank/DDBJ databases">
        <title>Whole genome sequencing of Histamine producing bacteria.</title>
        <authorList>
            <person name="Butler K."/>
        </authorList>
    </citation>
    <scope>NUCLEOTIDE SEQUENCE [LARGE SCALE GENOMIC DNA]</scope>
    <source>
        <strain evidence="1 2">DSM 100436</strain>
    </source>
</reference>
<gene>
    <name evidence="1" type="ORF">C9I98_15305</name>
</gene>
<dbReference type="Proteomes" id="UP000241771">
    <property type="component" value="Unassembled WGS sequence"/>
</dbReference>
<sequence length="240" mass="26398">MDDLEFRRRLLADPNDNSQEMIAARNASVTNRKLSDELLQLDSKLEQALKVDVPDDLADRILFHQSGQTAKKPNKTRVHLALAASVAFAFGVFTGQFNNIVGTTQHTDYQAELAQTALEHIYHEAPFIEGINESVSLRQVNAKLTPFGPKLTGLPGHVYYINHCGFGNKNALHMVMGTDQGKVTVFIVPENSPQMTPFGDDSMQGVVMPIKDASLIVVGENGQDVTPIAKSLEADLNWEI</sequence>
<evidence type="ECO:0000313" key="1">
    <source>
        <dbReference type="EMBL" id="PSW18832.1"/>
    </source>
</evidence>